<comment type="similarity">
    <text evidence="2">Belongs to the DoxX family.</text>
</comment>
<evidence type="ECO:0000256" key="5">
    <source>
        <dbReference type="ARBA" id="ARBA00022989"/>
    </source>
</evidence>
<keyword evidence="3" id="KW-1003">Cell membrane</keyword>
<dbReference type="Proteomes" id="UP000277007">
    <property type="component" value="Unassembled WGS sequence"/>
</dbReference>
<evidence type="ECO:0000313" key="9">
    <source>
        <dbReference type="Proteomes" id="UP000277007"/>
    </source>
</evidence>
<comment type="caution">
    <text evidence="8">The sequence shown here is derived from an EMBL/GenBank/DDBJ whole genome shotgun (WGS) entry which is preliminary data.</text>
</comment>
<reference evidence="8 9" key="1">
    <citation type="submission" date="2018-12" db="EMBL/GenBank/DDBJ databases">
        <authorList>
            <person name="Yang Y."/>
        </authorList>
    </citation>
    <scope>NUCLEOTIDE SEQUENCE [LARGE SCALE GENOMIC DNA]</scope>
    <source>
        <strain evidence="8 9">L-25-5w-1</strain>
    </source>
</reference>
<dbReference type="Pfam" id="PF07681">
    <property type="entry name" value="DoxX"/>
    <property type="match status" value="1"/>
</dbReference>
<dbReference type="PANTHER" id="PTHR33452:SF1">
    <property type="entry name" value="INNER MEMBRANE PROTEIN YPHA-RELATED"/>
    <property type="match status" value="1"/>
</dbReference>
<dbReference type="OrthoDB" id="121744at2"/>
<gene>
    <name evidence="8" type="ORF">EJ903_07735</name>
</gene>
<comment type="subcellular location">
    <subcellularLocation>
        <location evidence="1">Cell membrane</location>
        <topology evidence="1">Multi-pass membrane protein</topology>
    </subcellularLocation>
</comment>
<protein>
    <submittedName>
        <fullName evidence="8">DoxX family protein</fullName>
    </submittedName>
</protein>
<keyword evidence="5 7" id="KW-1133">Transmembrane helix</keyword>
<dbReference type="InterPro" id="IPR051907">
    <property type="entry name" value="DoxX-like_oxidoreductase"/>
</dbReference>
<evidence type="ECO:0000256" key="3">
    <source>
        <dbReference type="ARBA" id="ARBA00022475"/>
    </source>
</evidence>
<keyword evidence="6 7" id="KW-0472">Membrane</keyword>
<dbReference type="InterPro" id="IPR032808">
    <property type="entry name" value="DoxX"/>
</dbReference>
<evidence type="ECO:0000313" key="8">
    <source>
        <dbReference type="EMBL" id="RTR21990.1"/>
    </source>
</evidence>
<evidence type="ECO:0000256" key="6">
    <source>
        <dbReference type="ARBA" id="ARBA00023136"/>
    </source>
</evidence>
<organism evidence="8 9">
    <name type="scientific">Azospirillum griseum</name>
    <dbReference type="NCBI Taxonomy" id="2496639"/>
    <lineage>
        <taxon>Bacteria</taxon>
        <taxon>Pseudomonadati</taxon>
        <taxon>Pseudomonadota</taxon>
        <taxon>Alphaproteobacteria</taxon>
        <taxon>Rhodospirillales</taxon>
        <taxon>Azospirillaceae</taxon>
        <taxon>Azospirillum</taxon>
    </lineage>
</organism>
<evidence type="ECO:0000256" key="2">
    <source>
        <dbReference type="ARBA" id="ARBA00006679"/>
    </source>
</evidence>
<keyword evidence="9" id="KW-1185">Reference proteome</keyword>
<evidence type="ECO:0000256" key="1">
    <source>
        <dbReference type="ARBA" id="ARBA00004651"/>
    </source>
</evidence>
<dbReference type="AlphaFoldDB" id="A0A431VK49"/>
<accession>A0A431VK49</accession>
<sequence length="150" mass="16131">MQDGVRAMTIPFSGAGVARVADALVPLAARLFPAALFWQSGRTKMDGWRLSDNALFLFEEEYRLPLIDPAIAAHLAALAEHLFPLLLVLGLATRLSALALLAMTAVIQIFVYPMAWPTHGVWAVAFLALIARGAGPWSLDALLARRSGPA</sequence>
<name>A0A431VK49_9PROT</name>
<dbReference type="EMBL" id="RXMA01000005">
    <property type="protein sequence ID" value="RTR21990.1"/>
    <property type="molecule type" value="Genomic_DNA"/>
</dbReference>
<dbReference type="PANTHER" id="PTHR33452">
    <property type="entry name" value="OXIDOREDUCTASE CATD-RELATED"/>
    <property type="match status" value="1"/>
</dbReference>
<proteinExistence type="inferred from homology"/>
<keyword evidence="4 7" id="KW-0812">Transmembrane</keyword>
<evidence type="ECO:0000256" key="4">
    <source>
        <dbReference type="ARBA" id="ARBA00022692"/>
    </source>
</evidence>
<feature type="transmembrane region" description="Helical" evidence="7">
    <location>
        <begin position="121"/>
        <end position="144"/>
    </location>
</feature>
<dbReference type="GO" id="GO:0005886">
    <property type="term" value="C:plasma membrane"/>
    <property type="evidence" value="ECO:0007669"/>
    <property type="project" value="UniProtKB-SubCell"/>
</dbReference>
<evidence type="ECO:0000256" key="7">
    <source>
        <dbReference type="SAM" id="Phobius"/>
    </source>
</evidence>